<dbReference type="GO" id="GO:0003677">
    <property type="term" value="F:DNA binding"/>
    <property type="evidence" value="ECO:0007669"/>
    <property type="project" value="InterPro"/>
</dbReference>
<dbReference type="Pfam" id="PF13245">
    <property type="entry name" value="AAA_19"/>
    <property type="match status" value="1"/>
</dbReference>
<dbReference type="PANTHER" id="PTHR11070:SF2">
    <property type="entry name" value="ATP-DEPENDENT DNA HELICASE SRS2"/>
    <property type="match status" value="1"/>
</dbReference>
<dbReference type="InterPro" id="IPR000212">
    <property type="entry name" value="DNA_helicase_UvrD/REP"/>
</dbReference>
<evidence type="ECO:0000313" key="2">
    <source>
        <dbReference type="EMBL" id="WGL95873.1"/>
    </source>
</evidence>
<dbReference type="GO" id="GO:0005524">
    <property type="term" value="F:ATP binding"/>
    <property type="evidence" value="ECO:0007669"/>
    <property type="project" value="InterPro"/>
</dbReference>
<dbReference type="Gene3D" id="3.40.50.300">
    <property type="entry name" value="P-loop containing nucleotide triphosphate hydrolases"/>
    <property type="match status" value="1"/>
</dbReference>
<proteinExistence type="predicted"/>
<evidence type="ECO:0000313" key="3">
    <source>
        <dbReference type="Proteomes" id="UP001177597"/>
    </source>
</evidence>
<dbReference type="GO" id="GO:0000725">
    <property type="term" value="P:recombinational repair"/>
    <property type="evidence" value="ECO:0007669"/>
    <property type="project" value="TreeGrafter"/>
</dbReference>
<evidence type="ECO:0000256" key="1">
    <source>
        <dbReference type="ARBA" id="ARBA00034923"/>
    </source>
</evidence>
<dbReference type="Proteomes" id="UP001177597">
    <property type="component" value="Chromosome"/>
</dbReference>
<dbReference type="SUPFAM" id="SSF52540">
    <property type="entry name" value="P-loop containing nucleoside triphosphate hydrolases"/>
    <property type="match status" value="1"/>
</dbReference>
<name>A0AA95GGG3_9GAMM</name>
<sequence>MSVEAVLDAQLGLIIAPAGCGKTHLITNVLANPSTKPYLVLTHTTAGVTALKQRLRRLSVSTSNYVIATIDGWASKIANFFPISCPIQSKPDQAKVFYPELRRATLDLLCSGQINEIITASYSRLLVDEYQDCNLTQHKIIKALSDCIPTVVFGDPMQCIFDFSEQMPHWINDVEGYFPLLTSLNMPWRWINAGTHELGEWILASRELLLNNQPINLNTCPRYVSCFNKNDFQNQQKTLYRINNNYREESILVIGDPKNPESRHRFAKFSKILDVVEPVELSDVIKAATLFDNTEGLTLVEHLLTSSASMMTNVEKERIIQRLRSIQKGKNRNPPTQIEKLLLSLAQKKSREKILHVLQHLENKTGTRVYREVVFEALKDSISLAISVPKQSMLESASKIREQRRQRGDKRIPKLAIGSTLLLKGLESDHVLILDANKMNSRNLYVALSRGAKSITVFKAS</sequence>
<gene>
    <name evidence="2" type="ORF">QE207_04585</name>
</gene>
<dbReference type="AlphaFoldDB" id="A0AA95GGG3"/>
<dbReference type="InterPro" id="IPR027417">
    <property type="entry name" value="P-loop_NTPase"/>
</dbReference>
<protein>
    <recommendedName>
        <fullName evidence="1">DNA 3'-5' helicase II</fullName>
    </recommendedName>
</protein>
<dbReference type="EMBL" id="CP123498">
    <property type="protein sequence ID" value="WGL95873.1"/>
    <property type="molecule type" value="Genomic_DNA"/>
</dbReference>
<organism evidence="2 3">
    <name type="scientific">Arsenophonus nasoniae</name>
    <name type="common">son-killer infecting Nasonia vitripennis</name>
    <dbReference type="NCBI Taxonomy" id="638"/>
    <lineage>
        <taxon>Bacteria</taxon>
        <taxon>Pseudomonadati</taxon>
        <taxon>Pseudomonadota</taxon>
        <taxon>Gammaproteobacteria</taxon>
        <taxon>Enterobacterales</taxon>
        <taxon>Morganellaceae</taxon>
        <taxon>Arsenophonus</taxon>
    </lineage>
</organism>
<dbReference type="PANTHER" id="PTHR11070">
    <property type="entry name" value="UVRD / RECB / PCRA DNA HELICASE FAMILY MEMBER"/>
    <property type="match status" value="1"/>
</dbReference>
<accession>A0AA95GGG3</accession>
<reference evidence="2" key="1">
    <citation type="submission" date="2023-04" db="EMBL/GenBank/DDBJ databases">
        <title>Genome dynamics across the evolutionary transition to endosymbiosis.</title>
        <authorList>
            <person name="Siozios S."/>
            <person name="Nadal-Jimenez P."/>
            <person name="Azagi T."/>
            <person name="Sprong H."/>
            <person name="Frost C.L."/>
            <person name="Parratt S.R."/>
            <person name="Taylor G."/>
            <person name="Brettell L."/>
            <person name="Lew K.C."/>
            <person name="Croft L."/>
            <person name="King K.C."/>
            <person name="Brockhurst M.A."/>
            <person name="Hypsa V."/>
            <person name="Novakova E."/>
            <person name="Darby A.C."/>
            <person name="Hurst G.D.D."/>
        </authorList>
    </citation>
    <scope>NUCLEOTIDE SEQUENCE</scope>
    <source>
        <strain evidence="2">AIh</strain>
    </source>
</reference>
<dbReference type="RefSeq" id="WP_280629606.1">
    <property type="nucleotide sequence ID" value="NZ_CP123498.1"/>
</dbReference>
<dbReference type="GO" id="GO:0043138">
    <property type="term" value="F:3'-5' DNA helicase activity"/>
    <property type="evidence" value="ECO:0007669"/>
    <property type="project" value="TreeGrafter"/>
</dbReference>